<dbReference type="Proteomes" id="UP000488506">
    <property type="component" value="Unassembled WGS sequence"/>
</dbReference>
<feature type="transmembrane region" description="Helical" evidence="9">
    <location>
        <begin position="555"/>
        <end position="575"/>
    </location>
</feature>
<dbReference type="GO" id="GO:0016471">
    <property type="term" value="C:vacuolar proton-transporting V-type ATPase complex"/>
    <property type="evidence" value="ECO:0007669"/>
    <property type="project" value="TreeGrafter"/>
</dbReference>
<keyword evidence="8" id="KW-0175">Coiled coil</keyword>
<evidence type="ECO:0000256" key="6">
    <source>
        <dbReference type="ARBA" id="ARBA00023065"/>
    </source>
</evidence>
<dbReference type="PANTHER" id="PTHR11629">
    <property type="entry name" value="VACUOLAR PROTON ATPASES"/>
    <property type="match status" value="1"/>
</dbReference>
<feature type="transmembrane region" description="Helical" evidence="9">
    <location>
        <begin position="501"/>
        <end position="520"/>
    </location>
</feature>
<dbReference type="AlphaFoldDB" id="A0A833L2F3"/>
<keyword evidence="3" id="KW-0813">Transport</keyword>
<dbReference type="InterPro" id="IPR002490">
    <property type="entry name" value="V-ATPase_116kDa_su"/>
</dbReference>
<feature type="coiled-coil region" evidence="8">
    <location>
        <begin position="212"/>
        <end position="239"/>
    </location>
</feature>
<evidence type="ECO:0000256" key="9">
    <source>
        <dbReference type="SAM" id="Phobius"/>
    </source>
</evidence>
<proteinExistence type="inferred from homology"/>
<evidence type="ECO:0000313" key="10">
    <source>
        <dbReference type="EMBL" id="KAF0135117.1"/>
    </source>
</evidence>
<dbReference type="Gene3D" id="1.20.1460.20">
    <property type="match status" value="1"/>
</dbReference>
<sequence length="643" mass="71781">MAVAEVVKTLIIGHKSLQNSVIEKLSKEEIIQIISQGAKPQTSELELSEIKAAITFLEKAANKKKNLLESFAPTREIVDEETLNMSYKKFNWGEIIKSVKDIEQEIGNLRSFMVKLKSEIEILSPWQNLTTPLNILAGAKTAGIISGSIKTKKLEEFKNNLSKLTPFAEISVVNSEKTDTYLLVVFLKREEKAINGLLAKNEFVKIPLPSSKNTAKEELEQHQQLQETSRENLFNLEKKAKEMAKVLPRLGYVYDFLFIKKSEEDAQASAFKTKSAFFIEGWIKNSNFNKLKKILSNISNTIDVQKISPKEGEIAPVIIENPKIFRPFELITKIFGLPKQNEIDPSTALSFFYLLFFAVCLSDAGYGLILAAASYYLLKKLQLSEGGKNLMLLLIWGGVLTIPIGIITGSYFSISLEAIPHGGIRNLLIGLRIIDPIKNPINVLLISLLLGVFQNICGLVIAMCWQFKNKQYLEGILNHGLWIFFLMSLVIMSGTMFTGSIWAGTFSKLSIIGALLLVLTQGRQEPTFIKKTISGILSLYKTTSYLGDTLSYSRLLALMMTTSIIGMVVNIIAGITAGIPFVGYVIMVIILVGGHLFNLVISVLGAFIHSMRLQLVEFFGKFYEGGGREFKPFKKETKYVLIK</sequence>
<feature type="transmembrane region" description="Helical" evidence="9">
    <location>
        <begin position="351"/>
        <end position="378"/>
    </location>
</feature>
<evidence type="ECO:0000256" key="2">
    <source>
        <dbReference type="ARBA" id="ARBA00009904"/>
    </source>
</evidence>
<comment type="caution">
    <text evidence="10">The sequence shown here is derived from an EMBL/GenBank/DDBJ whole genome shotgun (WGS) entry which is preliminary data.</text>
</comment>
<evidence type="ECO:0000313" key="11">
    <source>
        <dbReference type="Proteomes" id="UP000488506"/>
    </source>
</evidence>
<dbReference type="GO" id="GO:0046961">
    <property type="term" value="F:proton-transporting ATPase activity, rotational mechanism"/>
    <property type="evidence" value="ECO:0007669"/>
    <property type="project" value="InterPro"/>
</dbReference>
<dbReference type="Gene3D" id="3.30.70.2170">
    <property type="match status" value="1"/>
</dbReference>
<dbReference type="GO" id="GO:0033179">
    <property type="term" value="C:proton-transporting V-type ATPase, V0 domain"/>
    <property type="evidence" value="ECO:0007669"/>
    <property type="project" value="InterPro"/>
</dbReference>
<dbReference type="PANTHER" id="PTHR11629:SF63">
    <property type="entry name" value="V-TYPE PROTON ATPASE SUBUNIT A"/>
    <property type="match status" value="1"/>
</dbReference>
<organism evidence="10 11">
    <name type="scientific">Candidatus Saganbacteria bacterium</name>
    <dbReference type="NCBI Taxonomy" id="2575572"/>
    <lineage>
        <taxon>Bacteria</taxon>
        <taxon>Bacillati</taxon>
        <taxon>Saganbacteria</taxon>
    </lineage>
</organism>
<protein>
    <submittedName>
        <fullName evidence="10">V-type H+-transporting ATPase subunit I</fullName>
    </submittedName>
</protein>
<dbReference type="GO" id="GO:0007035">
    <property type="term" value="P:vacuolar acidification"/>
    <property type="evidence" value="ECO:0007669"/>
    <property type="project" value="TreeGrafter"/>
</dbReference>
<keyword evidence="6" id="KW-0406">Ion transport</keyword>
<feature type="transmembrane region" description="Helical" evidence="9">
    <location>
        <begin position="581"/>
        <end position="608"/>
    </location>
</feature>
<accession>A0A833L2F3</accession>
<dbReference type="EMBL" id="WPAF01000002">
    <property type="protein sequence ID" value="KAF0135117.1"/>
    <property type="molecule type" value="Genomic_DNA"/>
</dbReference>
<evidence type="ECO:0000256" key="3">
    <source>
        <dbReference type="ARBA" id="ARBA00022448"/>
    </source>
</evidence>
<evidence type="ECO:0000256" key="5">
    <source>
        <dbReference type="ARBA" id="ARBA00022989"/>
    </source>
</evidence>
<comment type="similarity">
    <text evidence="2">Belongs to the V-ATPase 116 kDa subunit family.</text>
</comment>
<dbReference type="Gene3D" id="3.30.70.2750">
    <property type="match status" value="1"/>
</dbReference>
<feature type="transmembrane region" description="Helical" evidence="9">
    <location>
        <begin position="441"/>
        <end position="464"/>
    </location>
</feature>
<evidence type="ECO:0000256" key="8">
    <source>
        <dbReference type="SAM" id="Coils"/>
    </source>
</evidence>
<keyword evidence="4 9" id="KW-0812">Transmembrane</keyword>
<gene>
    <name evidence="10" type="ORF">FD145_255</name>
</gene>
<feature type="transmembrane region" description="Helical" evidence="9">
    <location>
        <begin position="476"/>
        <end position="495"/>
    </location>
</feature>
<dbReference type="GO" id="GO:0051117">
    <property type="term" value="F:ATPase binding"/>
    <property type="evidence" value="ECO:0007669"/>
    <property type="project" value="TreeGrafter"/>
</dbReference>
<comment type="subcellular location">
    <subcellularLocation>
        <location evidence="1">Membrane</location>
        <topology evidence="1">Multi-pass membrane protein</topology>
    </subcellularLocation>
</comment>
<keyword evidence="7 9" id="KW-0472">Membrane</keyword>
<evidence type="ECO:0000256" key="7">
    <source>
        <dbReference type="ARBA" id="ARBA00023136"/>
    </source>
</evidence>
<dbReference type="Pfam" id="PF01496">
    <property type="entry name" value="V_ATPase_I"/>
    <property type="match status" value="2"/>
</dbReference>
<feature type="transmembrane region" description="Helical" evidence="9">
    <location>
        <begin position="390"/>
        <end position="412"/>
    </location>
</feature>
<evidence type="ECO:0000256" key="4">
    <source>
        <dbReference type="ARBA" id="ARBA00022692"/>
    </source>
</evidence>
<keyword evidence="5 9" id="KW-1133">Transmembrane helix</keyword>
<evidence type="ECO:0000256" key="1">
    <source>
        <dbReference type="ARBA" id="ARBA00004141"/>
    </source>
</evidence>
<name>A0A833L2F3_UNCSA</name>
<reference evidence="10 11" key="1">
    <citation type="submission" date="2019-12" db="EMBL/GenBank/DDBJ databases">
        <authorList>
            <person name="Wolfe R."/>
            <person name="Danczak R."/>
            <person name="Wilkins M."/>
        </authorList>
    </citation>
    <scope>NUCLEOTIDE SEQUENCE [LARGE SCALE GENOMIC DNA]</scope>
    <source>
        <strain evidence="10">X2_MaxBin.013</strain>
    </source>
</reference>